<comment type="caution">
    <text evidence="2">The sequence shown here is derived from an EMBL/GenBank/DDBJ whole genome shotgun (WGS) entry which is preliminary data.</text>
</comment>
<dbReference type="SUPFAM" id="SSF54593">
    <property type="entry name" value="Glyoxalase/Bleomycin resistance protein/Dihydroxybiphenyl dioxygenase"/>
    <property type="match status" value="1"/>
</dbReference>
<evidence type="ECO:0000259" key="1">
    <source>
        <dbReference type="PROSITE" id="PS51819"/>
    </source>
</evidence>
<dbReference type="EMBL" id="VBAP01000069">
    <property type="protein sequence ID" value="TMI73575.1"/>
    <property type="molecule type" value="Genomic_DNA"/>
</dbReference>
<sequence>MFLSLDFIYLPSRDFDATLEYYTKRLGAELVWKVRGMGTVVAHVKPAGSGPALLLSEHLEGAVPILIYRVADFKKTVTDLKSHGVKGTQLEIPHGPCFSFEAHGGQRLAVYELVRPEAATMFEGRIDP</sequence>
<dbReference type="Pfam" id="PF00903">
    <property type="entry name" value="Glyoxalase"/>
    <property type="match status" value="1"/>
</dbReference>
<dbReference type="InterPro" id="IPR037523">
    <property type="entry name" value="VOC_core"/>
</dbReference>
<reference evidence="2 3" key="1">
    <citation type="journal article" date="2019" name="Nat. Microbiol.">
        <title>Mediterranean grassland soil C-N compound turnover is dependent on rainfall and depth, and is mediated by genomically divergent microorganisms.</title>
        <authorList>
            <person name="Diamond S."/>
            <person name="Andeer P.F."/>
            <person name="Li Z."/>
            <person name="Crits-Christoph A."/>
            <person name="Burstein D."/>
            <person name="Anantharaman K."/>
            <person name="Lane K.R."/>
            <person name="Thomas B.C."/>
            <person name="Pan C."/>
            <person name="Northen T.R."/>
            <person name="Banfield J.F."/>
        </authorList>
    </citation>
    <scope>NUCLEOTIDE SEQUENCE [LARGE SCALE GENOMIC DNA]</scope>
    <source>
        <strain evidence="2">NP_8</strain>
    </source>
</reference>
<evidence type="ECO:0000313" key="2">
    <source>
        <dbReference type="EMBL" id="TMI73575.1"/>
    </source>
</evidence>
<name>A0A537IQK0_9BACT</name>
<dbReference type="PROSITE" id="PS51819">
    <property type="entry name" value="VOC"/>
    <property type="match status" value="1"/>
</dbReference>
<protein>
    <submittedName>
        <fullName evidence="2">VOC family protein</fullName>
    </submittedName>
</protein>
<dbReference type="AlphaFoldDB" id="A0A537IQK0"/>
<organism evidence="2 3">
    <name type="scientific">Candidatus Segetimicrobium genomatis</name>
    <dbReference type="NCBI Taxonomy" id="2569760"/>
    <lineage>
        <taxon>Bacteria</taxon>
        <taxon>Bacillati</taxon>
        <taxon>Candidatus Sysuimicrobiota</taxon>
        <taxon>Candidatus Sysuimicrobiia</taxon>
        <taxon>Candidatus Sysuimicrobiales</taxon>
        <taxon>Candidatus Segetimicrobiaceae</taxon>
        <taxon>Candidatus Segetimicrobium</taxon>
    </lineage>
</organism>
<dbReference type="Proteomes" id="UP000318834">
    <property type="component" value="Unassembled WGS sequence"/>
</dbReference>
<dbReference type="InterPro" id="IPR004360">
    <property type="entry name" value="Glyas_Fos-R_dOase_dom"/>
</dbReference>
<evidence type="ECO:0000313" key="3">
    <source>
        <dbReference type="Proteomes" id="UP000318834"/>
    </source>
</evidence>
<gene>
    <name evidence="2" type="ORF">E6H05_09460</name>
</gene>
<feature type="domain" description="VOC" evidence="1">
    <location>
        <begin position="4"/>
        <end position="113"/>
    </location>
</feature>
<proteinExistence type="predicted"/>
<dbReference type="InterPro" id="IPR029068">
    <property type="entry name" value="Glyas_Bleomycin-R_OHBP_Dase"/>
</dbReference>
<dbReference type="Gene3D" id="3.10.180.10">
    <property type="entry name" value="2,3-Dihydroxybiphenyl 1,2-Dioxygenase, domain 1"/>
    <property type="match status" value="1"/>
</dbReference>
<accession>A0A537IQK0</accession>